<dbReference type="Proteomes" id="UP000217889">
    <property type="component" value="Chromosome"/>
</dbReference>
<feature type="domain" description="N-acetyltransferase" evidence="1">
    <location>
        <begin position="32"/>
        <end position="201"/>
    </location>
</feature>
<evidence type="ECO:0000259" key="1">
    <source>
        <dbReference type="PROSITE" id="PS51186"/>
    </source>
</evidence>
<name>A0A291H2L2_9MICO</name>
<organism evidence="2 3">
    <name type="scientific">Brachybacterium ginsengisoli</name>
    <dbReference type="NCBI Taxonomy" id="1331682"/>
    <lineage>
        <taxon>Bacteria</taxon>
        <taxon>Bacillati</taxon>
        <taxon>Actinomycetota</taxon>
        <taxon>Actinomycetes</taxon>
        <taxon>Micrococcales</taxon>
        <taxon>Dermabacteraceae</taxon>
        <taxon>Brachybacterium</taxon>
    </lineage>
</organism>
<gene>
    <name evidence="2" type="ORF">CFK41_16185</name>
</gene>
<dbReference type="GO" id="GO:0016747">
    <property type="term" value="F:acyltransferase activity, transferring groups other than amino-acyl groups"/>
    <property type="evidence" value="ECO:0007669"/>
    <property type="project" value="InterPro"/>
</dbReference>
<dbReference type="Gene3D" id="3.40.630.30">
    <property type="match status" value="1"/>
</dbReference>
<dbReference type="InterPro" id="IPR000182">
    <property type="entry name" value="GNAT_dom"/>
</dbReference>
<sequence length="201" mass="20931">MHDGAAVPSSDGDRRAVGMSGAVPLELVTARLRLAAVGETDLEELFALHSDPRAFVEDLTDPLTDREQMRWVLGRWRASWAEHGVGYLTVRAADGRVRDGALPDGLLGVVGLTPLASAGPGVLSAYWRLAPAVTGRGVASEAMGAMLSRPELGGRAAEVVAVTASGNSPSRALAARLGFRPAAPDRPVPGGREGDVLLVRP</sequence>
<dbReference type="PROSITE" id="PS51186">
    <property type="entry name" value="GNAT"/>
    <property type="match status" value="1"/>
</dbReference>
<evidence type="ECO:0000313" key="3">
    <source>
        <dbReference type="Proteomes" id="UP000217889"/>
    </source>
</evidence>
<dbReference type="EMBL" id="CP023564">
    <property type="protein sequence ID" value="ATG56685.1"/>
    <property type="molecule type" value="Genomic_DNA"/>
</dbReference>
<dbReference type="PANTHER" id="PTHR43792:SF1">
    <property type="entry name" value="N-ACETYLTRANSFERASE DOMAIN-CONTAINING PROTEIN"/>
    <property type="match status" value="1"/>
</dbReference>
<dbReference type="InterPro" id="IPR016181">
    <property type="entry name" value="Acyl_CoA_acyltransferase"/>
</dbReference>
<reference evidence="2 3" key="1">
    <citation type="journal article" date="2014" name="Int. J. Syst. Evol. Microbiol.">
        <title>Brachybacterium ginsengisoli sp. nov., isolated from soil of a ginseng field.</title>
        <authorList>
            <person name="Hoang V.A."/>
            <person name="Kim Y.J."/>
            <person name="Nguyen N.L."/>
            <person name="Yang D.C."/>
        </authorList>
    </citation>
    <scope>NUCLEOTIDE SEQUENCE [LARGE SCALE GENOMIC DNA]</scope>
    <source>
        <strain evidence="2 3">DCY80</strain>
    </source>
</reference>
<dbReference type="SUPFAM" id="SSF55729">
    <property type="entry name" value="Acyl-CoA N-acyltransferases (Nat)"/>
    <property type="match status" value="1"/>
</dbReference>
<protein>
    <recommendedName>
        <fullName evidence="1">N-acetyltransferase domain-containing protein</fullName>
    </recommendedName>
</protein>
<dbReference type="KEGG" id="bgg:CFK41_16185"/>
<dbReference type="PANTHER" id="PTHR43792">
    <property type="entry name" value="GNAT FAMILY, PUTATIVE (AFU_ORTHOLOGUE AFUA_3G00765)-RELATED-RELATED"/>
    <property type="match status" value="1"/>
</dbReference>
<dbReference type="AlphaFoldDB" id="A0A291H2L2"/>
<dbReference type="InterPro" id="IPR051531">
    <property type="entry name" value="N-acetyltransferase"/>
</dbReference>
<keyword evidence="3" id="KW-1185">Reference proteome</keyword>
<accession>A0A291H2L2</accession>
<evidence type="ECO:0000313" key="2">
    <source>
        <dbReference type="EMBL" id="ATG56685.1"/>
    </source>
</evidence>
<dbReference type="Pfam" id="PF13302">
    <property type="entry name" value="Acetyltransf_3"/>
    <property type="match status" value="1"/>
</dbReference>
<proteinExistence type="predicted"/>